<name>A0AAN7EEL2_QUERU</name>
<dbReference type="EC" id="5.6.2.2" evidence="3"/>
<comment type="caution">
    <text evidence="11">The sequence shown here is derived from an EMBL/GenBank/DDBJ whole genome shotgun (WGS) entry which is preliminary data.</text>
</comment>
<organism evidence="11 12">
    <name type="scientific">Quercus rubra</name>
    <name type="common">Northern red oak</name>
    <name type="synonym">Quercus borealis</name>
    <dbReference type="NCBI Taxonomy" id="3512"/>
    <lineage>
        <taxon>Eukaryota</taxon>
        <taxon>Viridiplantae</taxon>
        <taxon>Streptophyta</taxon>
        <taxon>Embryophyta</taxon>
        <taxon>Tracheophyta</taxon>
        <taxon>Spermatophyta</taxon>
        <taxon>Magnoliopsida</taxon>
        <taxon>eudicotyledons</taxon>
        <taxon>Gunneridae</taxon>
        <taxon>Pentapetalae</taxon>
        <taxon>rosids</taxon>
        <taxon>fabids</taxon>
        <taxon>Fagales</taxon>
        <taxon>Fagaceae</taxon>
        <taxon>Quercus</taxon>
    </lineage>
</organism>
<feature type="transmembrane region" description="Helical" evidence="9">
    <location>
        <begin position="152"/>
        <end position="170"/>
    </location>
</feature>
<dbReference type="GO" id="GO:0000712">
    <property type="term" value="P:resolution of meiotic recombination intermediates"/>
    <property type="evidence" value="ECO:0007669"/>
    <property type="project" value="TreeGrafter"/>
</dbReference>
<keyword evidence="9" id="KW-1133">Transmembrane helix</keyword>
<dbReference type="Proteomes" id="UP001324115">
    <property type="component" value="Unassembled WGS sequence"/>
</dbReference>
<reference evidence="11 12" key="1">
    <citation type="journal article" date="2023" name="G3 (Bethesda)">
        <title>A haplotype-resolved chromosome-scale genome for Quercus rubra L. provides insights into the genetics of adaptive traits for red oak species.</title>
        <authorList>
            <person name="Kapoor B."/>
            <person name="Jenkins J."/>
            <person name="Schmutz J."/>
            <person name="Zhebentyayeva T."/>
            <person name="Kuelheim C."/>
            <person name="Coggeshall M."/>
            <person name="Heim C."/>
            <person name="Lasky J.R."/>
            <person name="Leites L."/>
            <person name="Islam-Faridi N."/>
            <person name="Romero-Severson J."/>
            <person name="DeLeo V.L."/>
            <person name="Lucas S.M."/>
            <person name="Lazic D."/>
            <person name="Gailing O."/>
            <person name="Carlson J."/>
            <person name="Staton M."/>
        </authorList>
    </citation>
    <scope>NUCLEOTIDE SEQUENCE [LARGE SCALE GENOMIC DNA]</scope>
    <source>
        <strain evidence="11">Pseudo-F2</strain>
    </source>
</reference>
<dbReference type="GO" id="GO:0000819">
    <property type="term" value="P:sister chromatid segregation"/>
    <property type="evidence" value="ECO:0007669"/>
    <property type="project" value="TreeGrafter"/>
</dbReference>
<evidence type="ECO:0000256" key="8">
    <source>
        <dbReference type="ARBA" id="ARBA00023235"/>
    </source>
</evidence>
<dbReference type="InterPro" id="IPR013760">
    <property type="entry name" value="Topo_IIA-like_dom_sf"/>
</dbReference>
<dbReference type="Gene3D" id="3.40.50.670">
    <property type="match status" value="1"/>
</dbReference>
<keyword evidence="12" id="KW-1185">Reference proteome</keyword>
<dbReference type="InterPro" id="IPR013759">
    <property type="entry name" value="Topo_IIA_B_C"/>
</dbReference>
<dbReference type="InterPro" id="IPR050634">
    <property type="entry name" value="DNA_Topoisomerase_II"/>
</dbReference>
<dbReference type="PANTHER" id="PTHR10169:SF38">
    <property type="entry name" value="DNA TOPOISOMERASE 2"/>
    <property type="match status" value="1"/>
</dbReference>
<dbReference type="GO" id="GO:0003918">
    <property type="term" value="F:DNA topoisomerase type II (double strand cut, ATP-hydrolyzing) activity"/>
    <property type="evidence" value="ECO:0007669"/>
    <property type="project" value="UniProtKB-EC"/>
</dbReference>
<keyword evidence="7" id="KW-0238">DNA-binding</keyword>
<comment type="catalytic activity">
    <reaction evidence="1">
        <text>ATP-dependent breakage, passage and rejoining of double-stranded DNA.</text>
        <dbReference type="EC" id="5.6.2.2"/>
    </reaction>
</comment>
<dbReference type="GO" id="GO:0005634">
    <property type="term" value="C:nucleus"/>
    <property type="evidence" value="ECO:0007669"/>
    <property type="project" value="TreeGrafter"/>
</dbReference>
<evidence type="ECO:0000256" key="4">
    <source>
        <dbReference type="ARBA" id="ARBA00022741"/>
    </source>
</evidence>
<dbReference type="Pfam" id="PF16898">
    <property type="entry name" value="TOPRIM_C"/>
    <property type="match status" value="1"/>
</dbReference>
<evidence type="ECO:0000313" key="11">
    <source>
        <dbReference type="EMBL" id="KAK4568965.1"/>
    </source>
</evidence>
<keyword evidence="9" id="KW-0812">Transmembrane</keyword>
<evidence type="ECO:0000256" key="1">
    <source>
        <dbReference type="ARBA" id="ARBA00000185"/>
    </source>
</evidence>
<comment type="cofactor">
    <cofactor evidence="2">
        <name>Mg(2+)</name>
        <dbReference type="ChEBI" id="CHEBI:18420"/>
    </cofactor>
</comment>
<evidence type="ECO:0000313" key="12">
    <source>
        <dbReference type="Proteomes" id="UP001324115"/>
    </source>
</evidence>
<feature type="domain" description="C-terminal associated" evidence="10">
    <location>
        <begin position="2"/>
        <end position="80"/>
    </location>
</feature>
<dbReference type="PANTHER" id="PTHR10169">
    <property type="entry name" value="DNA TOPOISOMERASE/GYRASE"/>
    <property type="match status" value="1"/>
</dbReference>
<dbReference type="GO" id="GO:0006265">
    <property type="term" value="P:DNA topological change"/>
    <property type="evidence" value="ECO:0007669"/>
    <property type="project" value="InterPro"/>
</dbReference>
<evidence type="ECO:0000256" key="6">
    <source>
        <dbReference type="ARBA" id="ARBA00023029"/>
    </source>
</evidence>
<dbReference type="Gene3D" id="3.30.1490.30">
    <property type="match status" value="1"/>
</dbReference>
<dbReference type="GO" id="GO:0003677">
    <property type="term" value="F:DNA binding"/>
    <property type="evidence" value="ECO:0007669"/>
    <property type="project" value="UniProtKB-KW"/>
</dbReference>
<accession>A0AAN7EEL2</accession>
<evidence type="ECO:0000256" key="7">
    <source>
        <dbReference type="ARBA" id="ARBA00023125"/>
    </source>
</evidence>
<sequence>MLEYESWKHNLTGNASGWSTKYYKGLGTSTSKEGREYFANLEKCSKDFIWEDEQDWEAIELAFSKKKIEERKSWLRQFEVKVLPCFLLVFLEKVNEYISNITPSACAAWYSPFANLEKCSKDFFLCFFFFNFWIYRVGLLRCWQLKTKKPDCIILFCLFSVIFLDLQGIYSSMLVV</sequence>
<proteinExistence type="predicted"/>
<dbReference type="GO" id="GO:0005524">
    <property type="term" value="F:ATP binding"/>
    <property type="evidence" value="ECO:0007669"/>
    <property type="project" value="UniProtKB-KW"/>
</dbReference>
<keyword evidence="8" id="KW-0413">Isomerase</keyword>
<dbReference type="EMBL" id="JAXUIC010000010">
    <property type="protein sequence ID" value="KAK4568965.1"/>
    <property type="molecule type" value="Genomic_DNA"/>
</dbReference>
<dbReference type="SUPFAM" id="SSF56719">
    <property type="entry name" value="Type II DNA topoisomerase"/>
    <property type="match status" value="1"/>
</dbReference>
<dbReference type="InterPro" id="IPR031660">
    <property type="entry name" value="TOPRIM_C"/>
</dbReference>
<evidence type="ECO:0000256" key="2">
    <source>
        <dbReference type="ARBA" id="ARBA00001946"/>
    </source>
</evidence>
<evidence type="ECO:0000259" key="10">
    <source>
        <dbReference type="Pfam" id="PF16898"/>
    </source>
</evidence>
<keyword evidence="5" id="KW-0067">ATP-binding</keyword>
<feature type="transmembrane region" description="Helical" evidence="9">
    <location>
        <begin position="122"/>
        <end position="140"/>
    </location>
</feature>
<dbReference type="AlphaFoldDB" id="A0AAN7EEL2"/>
<protein>
    <recommendedName>
        <fullName evidence="3">DNA topoisomerase (ATP-hydrolyzing)</fullName>
        <ecNumber evidence="3">5.6.2.2</ecNumber>
    </recommendedName>
</protein>
<evidence type="ECO:0000256" key="9">
    <source>
        <dbReference type="SAM" id="Phobius"/>
    </source>
</evidence>
<evidence type="ECO:0000256" key="5">
    <source>
        <dbReference type="ARBA" id="ARBA00022840"/>
    </source>
</evidence>
<keyword evidence="6" id="KW-0799">Topoisomerase</keyword>
<keyword evidence="9" id="KW-0472">Membrane</keyword>
<evidence type="ECO:0000256" key="3">
    <source>
        <dbReference type="ARBA" id="ARBA00012895"/>
    </source>
</evidence>
<keyword evidence="4" id="KW-0547">Nucleotide-binding</keyword>
<gene>
    <name evidence="11" type="ORF">RGQ29_004397</name>
</gene>